<dbReference type="Pfam" id="PF22468">
    <property type="entry name" value="ACT_9"/>
    <property type="match status" value="1"/>
</dbReference>
<dbReference type="AlphaFoldDB" id="A0A4R3KTP3"/>
<dbReference type="PANTHER" id="PTHR21499">
    <property type="entry name" value="ASPARTATE KINASE"/>
    <property type="match status" value="1"/>
</dbReference>
<dbReference type="GO" id="GO:0009088">
    <property type="term" value="P:threonine biosynthetic process"/>
    <property type="evidence" value="ECO:0007669"/>
    <property type="project" value="UniProtKB-UniPathway"/>
</dbReference>
<gene>
    <name evidence="13" type="ORF">EDD80_104242</name>
</gene>
<evidence type="ECO:0000256" key="6">
    <source>
        <dbReference type="ARBA" id="ARBA00022840"/>
    </source>
</evidence>
<dbReference type="Proteomes" id="UP000295807">
    <property type="component" value="Unassembled WGS sequence"/>
</dbReference>
<feature type="domain" description="Aspartokinase ACT" evidence="12">
    <location>
        <begin position="375"/>
        <end position="433"/>
    </location>
</feature>
<dbReference type="InterPro" id="IPR005260">
    <property type="entry name" value="Asp_kin_monofn"/>
</dbReference>
<keyword evidence="3 9" id="KW-0808">Transferase</keyword>
<evidence type="ECO:0000313" key="14">
    <source>
        <dbReference type="Proteomes" id="UP000295807"/>
    </source>
</evidence>
<keyword evidence="10" id="KW-0028">Amino-acid biosynthesis</keyword>
<evidence type="ECO:0000256" key="3">
    <source>
        <dbReference type="ARBA" id="ARBA00022679"/>
    </source>
</evidence>
<name>A0A4R3KTP3_9SPHI</name>
<comment type="similarity">
    <text evidence="2 9">Belongs to the aspartokinase family.</text>
</comment>
<evidence type="ECO:0000256" key="4">
    <source>
        <dbReference type="ARBA" id="ARBA00022741"/>
    </source>
</evidence>
<dbReference type="CDD" id="cd04243">
    <property type="entry name" value="AAK_AK-HSDH-like"/>
    <property type="match status" value="1"/>
</dbReference>
<proteinExistence type="inferred from homology"/>
<dbReference type="SUPFAM" id="SSF55021">
    <property type="entry name" value="ACT-like"/>
    <property type="match status" value="2"/>
</dbReference>
<dbReference type="SUPFAM" id="SSF53633">
    <property type="entry name" value="Carbamate kinase-like"/>
    <property type="match status" value="1"/>
</dbReference>
<feature type="domain" description="Aspartate/glutamate/uridylate kinase" evidence="11">
    <location>
        <begin position="2"/>
        <end position="273"/>
    </location>
</feature>
<dbReference type="PANTHER" id="PTHR21499:SF59">
    <property type="entry name" value="ASPARTOKINASE"/>
    <property type="match status" value="1"/>
</dbReference>
<comment type="catalytic activity">
    <reaction evidence="7 9">
        <text>L-aspartate + ATP = 4-phospho-L-aspartate + ADP</text>
        <dbReference type="Rhea" id="RHEA:23776"/>
        <dbReference type="ChEBI" id="CHEBI:29991"/>
        <dbReference type="ChEBI" id="CHEBI:30616"/>
        <dbReference type="ChEBI" id="CHEBI:57535"/>
        <dbReference type="ChEBI" id="CHEBI:456216"/>
        <dbReference type="EC" id="2.7.2.4"/>
    </reaction>
</comment>
<keyword evidence="4 8" id="KW-0547">Nucleotide-binding</keyword>
<dbReference type="Pfam" id="PF00696">
    <property type="entry name" value="AA_kinase"/>
    <property type="match status" value="1"/>
</dbReference>
<evidence type="ECO:0000256" key="10">
    <source>
        <dbReference type="RuleBase" id="RU004249"/>
    </source>
</evidence>
<evidence type="ECO:0000256" key="9">
    <source>
        <dbReference type="RuleBase" id="RU003448"/>
    </source>
</evidence>
<dbReference type="GO" id="GO:0005829">
    <property type="term" value="C:cytosol"/>
    <property type="evidence" value="ECO:0007669"/>
    <property type="project" value="TreeGrafter"/>
</dbReference>
<feature type="binding site" evidence="8">
    <location>
        <position position="227"/>
    </location>
    <ligand>
        <name>ATP</name>
        <dbReference type="ChEBI" id="CHEBI:30616"/>
    </ligand>
</feature>
<evidence type="ECO:0000259" key="12">
    <source>
        <dbReference type="Pfam" id="PF22468"/>
    </source>
</evidence>
<dbReference type="OrthoDB" id="9799110at2"/>
<dbReference type="InterPro" id="IPR054352">
    <property type="entry name" value="ACT_Aspartokinase"/>
</dbReference>
<comment type="pathway">
    <text evidence="1 10">Amino-acid biosynthesis; L-lysine biosynthesis via DAP pathway; (S)-tetrahydrodipicolinate from L-aspartate: step 1/4.</text>
</comment>
<organism evidence="13 14">
    <name type="scientific">Anseongella ginsenosidimutans</name>
    <dbReference type="NCBI Taxonomy" id="496056"/>
    <lineage>
        <taxon>Bacteria</taxon>
        <taxon>Pseudomonadati</taxon>
        <taxon>Bacteroidota</taxon>
        <taxon>Sphingobacteriia</taxon>
        <taxon>Sphingobacteriales</taxon>
        <taxon>Sphingobacteriaceae</taxon>
        <taxon>Anseongella</taxon>
    </lineage>
</organism>
<dbReference type="NCBIfam" id="TIGR00657">
    <property type="entry name" value="asp_kinases"/>
    <property type="match status" value="1"/>
</dbReference>
<evidence type="ECO:0000313" key="13">
    <source>
        <dbReference type="EMBL" id="TCS87891.1"/>
    </source>
</evidence>
<dbReference type="UniPathway" id="UPA00051">
    <property type="reaction ID" value="UER00462"/>
</dbReference>
<evidence type="ECO:0000259" key="11">
    <source>
        <dbReference type="Pfam" id="PF00696"/>
    </source>
</evidence>
<dbReference type="InterPro" id="IPR045865">
    <property type="entry name" value="ACT-like_dom_sf"/>
</dbReference>
<evidence type="ECO:0000256" key="2">
    <source>
        <dbReference type="ARBA" id="ARBA00010122"/>
    </source>
</evidence>
<feature type="binding site" evidence="8">
    <location>
        <position position="117"/>
    </location>
    <ligand>
        <name>substrate</name>
    </ligand>
</feature>
<dbReference type="InterPro" id="IPR042199">
    <property type="entry name" value="AsparK_Bifunc_asparK/hSer_DH"/>
</dbReference>
<comment type="pathway">
    <text evidence="10">Amino-acid biosynthesis; L-threonine biosynthesis; L-threonine from L-aspartate: step 1/5.</text>
</comment>
<dbReference type="UniPathway" id="UPA00034">
    <property type="reaction ID" value="UER00015"/>
</dbReference>
<dbReference type="RefSeq" id="WP_132128969.1">
    <property type="nucleotide sequence ID" value="NZ_CP042432.1"/>
</dbReference>
<dbReference type="EMBL" id="SMAD01000004">
    <property type="protein sequence ID" value="TCS87891.1"/>
    <property type="molecule type" value="Genomic_DNA"/>
</dbReference>
<keyword evidence="14" id="KW-1185">Reference proteome</keyword>
<feature type="binding site" evidence="8">
    <location>
        <begin position="5"/>
        <end position="8"/>
    </location>
    <ligand>
        <name>ATP</name>
        <dbReference type="ChEBI" id="CHEBI:30616"/>
    </ligand>
</feature>
<dbReference type="UniPathway" id="UPA00050">
    <property type="reaction ID" value="UER00461"/>
</dbReference>
<dbReference type="GO" id="GO:0005524">
    <property type="term" value="F:ATP binding"/>
    <property type="evidence" value="ECO:0007669"/>
    <property type="project" value="UniProtKB-KW"/>
</dbReference>
<feature type="binding site" evidence="8">
    <location>
        <position position="41"/>
    </location>
    <ligand>
        <name>substrate</name>
    </ligand>
</feature>
<dbReference type="GO" id="GO:0009090">
    <property type="term" value="P:homoserine biosynthetic process"/>
    <property type="evidence" value="ECO:0007669"/>
    <property type="project" value="TreeGrafter"/>
</dbReference>
<dbReference type="InterPro" id="IPR001341">
    <property type="entry name" value="Asp_kinase"/>
</dbReference>
<evidence type="ECO:0000256" key="7">
    <source>
        <dbReference type="ARBA" id="ARBA00047872"/>
    </source>
</evidence>
<evidence type="ECO:0000256" key="8">
    <source>
        <dbReference type="PIRSR" id="PIRSR000726-1"/>
    </source>
</evidence>
<comment type="caution">
    <text evidence="13">The sequence shown here is derived from an EMBL/GenBank/DDBJ whole genome shotgun (WGS) entry which is preliminary data.</text>
</comment>
<dbReference type="Gene3D" id="1.20.120.1320">
    <property type="entry name" value="Aspartokinase, catalytic domain"/>
    <property type="match status" value="1"/>
</dbReference>
<feature type="binding site" evidence="8">
    <location>
        <begin position="216"/>
        <end position="217"/>
    </location>
    <ligand>
        <name>ATP</name>
        <dbReference type="ChEBI" id="CHEBI:30616"/>
    </ligand>
</feature>
<comment type="pathway">
    <text evidence="10">Amino-acid biosynthesis; L-methionine biosynthesis via de novo pathway; L-homoserine from L-aspartate: step 1/3.</text>
</comment>
<reference evidence="13 14" key="1">
    <citation type="submission" date="2019-03" db="EMBL/GenBank/DDBJ databases">
        <title>Genomic Encyclopedia of Type Strains, Phase IV (KMG-IV): sequencing the most valuable type-strain genomes for metagenomic binning, comparative biology and taxonomic classification.</title>
        <authorList>
            <person name="Goeker M."/>
        </authorList>
    </citation>
    <scope>NUCLEOTIDE SEQUENCE [LARGE SCALE GENOMIC DNA]</scope>
    <source>
        <strain evidence="13 14">DSM 21100</strain>
    </source>
</reference>
<dbReference type="InterPro" id="IPR036393">
    <property type="entry name" value="AceGlu_kinase-like_sf"/>
</dbReference>
<evidence type="ECO:0000256" key="5">
    <source>
        <dbReference type="ARBA" id="ARBA00022777"/>
    </source>
</evidence>
<evidence type="ECO:0000256" key="1">
    <source>
        <dbReference type="ARBA" id="ARBA00004766"/>
    </source>
</evidence>
<dbReference type="PIRSF" id="PIRSF000726">
    <property type="entry name" value="Asp_kin"/>
    <property type="match status" value="1"/>
</dbReference>
<dbReference type="Gene3D" id="3.30.70.260">
    <property type="match status" value="2"/>
</dbReference>
<dbReference type="InterPro" id="IPR001048">
    <property type="entry name" value="Asp/Glu/Uridylate_kinase"/>
</dbReference>
<accession>A0A4R3KTP3</accession>
<sequence>MKVLKFGGTSVGNPERIRNLMSLINRDERQIVVLSAVAGTTNDLVSICREYAEGRNPAALIDSLNGKYEDFIGDLFVSNEFRVKAKELIDAHFATISSFSAGVFTPIHERVILAQGELLSTHLFHYHLQELGIPSVLLPALDFMKINEESEPVMPSISEKLKELLAKHPANNIFITQGYICRNSFGEIDNLKRGGSDYTASLIGAALLAEEIQIWTDIDGMHNNDPRVVKNTRPIAQLSFEEAAELAYFGAKILHPQSVFPAQKYKVPVRLLNTMQPDAPGTIISDQRSEGEIKAVAAKEGIYAIKIQSSRMLLVYGFLRKVFEVFERYKTPIDMVTTSEVAVSLTIDNTKYLSEITEELEAYGQITVDREQTIICVVGDFVASKAGIAARVLDTLKHIPLRMISYGGSRNNISILLDTAYKNEALQSLQRLFN</sequence>
<dbReference type="InterPro" id="IPR018042">
    <property type="entry name" value="Aspartate_kinase_CS"/>
</dbReference>
<keyword evidence="5 9" id="KW-0418">Kinase</keyword>
<protein>
    <recommendedName>
        <fullName evidence="9">Aspartokinase</fullName>
        <ecNumber evidence="9">2.7.2.4</ecNumber>
    </recommendedName>
</protein>
<dbReference type="GO" id="GO:0009089">
    <property type="term" value="P:lysine biosynthetic process via diaminopimelate"/>
    <property type="evidence" value="ECO:0007669"/>
    <property type="project" value="UniProtKB-UniPathway"/>
</dbReference>
<dbReference type="PROSITE" id="PS00324">
    <property type="entry name" value="ASPARTOKINASE"/>
    <property type="match status" value="1"/>
</dbReference>
<keyword evidence="6 8" id="KW-0067">ATP-binding</keyword>
<dbReference type="EC" id="2.7.2.4" evidence="9"/>
<dbReference type="GO" id="GO:0004072">
    <property type="term" value="F:aspartate kinase activity"/>
    <property type="evidence" value="ECO:0007669"/>
    <property type="project" value="UniProtKB-EC"/>
</dbReference>
<dbReference type="Gene3D" id="3.40.1160.10">
    <property type="entry name" value="Acetylglutamate kinase-like"/>
    <property type="match status" value="1"/>
</dbReference>